<organism evidence="2 3">
    <name type="scientific">Coprinopsis cinerea (strain Okayama-7 / 130 / ATCC MYA-4618 / FGSC 9003)</name>
    <name type="common">Inky cap fungus</name>
    <name type="synonym">Hormographiella aspergillata</name>
    <dbReference type="NCBI Taxonomy" id="240176"/>
    <lineage>
        <taxon>Eukaryota</taxon>
        <taxon>Fungi</taxon>
        <taxon>Dikarya</taxon>
        <taxon>Basidiomycota</taxon>
        <taxon>Agaricomycotina</taxon>
        <taxon>Agaricomycetes</taxon>
        <taxon>Agaricomycetidae</taxon>
        <taxon>Agaricales</taxon>
        <taxon>Agaricineae</taxon>
        <taxon>Psathyrellaceae</taxon>
        <taxon>Coprinopsis</taxon>
    </lineage>
</organism>
<sequence>MSSYMPGGVPEQSIPLIWIRWIHRRYRIHEGSQGESKGRLVYFQTVTDPRNDVWSSFRVEAAGASDSPRLAYMTCRTPDQDTPGVSRWARFTGSRPMKAVSHASKNHNRHRVTSKRKPGPSGVTRQNPPRRQYVKSWLSGPAGVVHQRHGTDSANISAAVGDNSTNLSPTPPNRKLVLNVVLGAGLEVRFYLKAKCNSSPARLQRGICPVKQLVSNLRATKLRLDQGGSCQPPICNETLPAWAGHEGYKEDERGVAKYYGKKL</sequence>
<dbReference type="AlphaFoldDB" id="A8NBU1"/>
<dbReference type="KEGG" id="cci:CC1G_02551"/>
<keyword evidence="3" id="KW-1185">Reference proteome</keyword>
<dbReference type="GeneID" id="6008773"/>
<proteinExistence type="predicted"/>
<feature type="compositionally biased region" description="Basic residues" evidence="1">
    <location>
        <begin position="104"/>
        <end position="118"/>
    </location>
</feature>
<dbReference type="RefSeq" id="XP_001832289.2">
    <property type="nucleotide sequence ID" value="XM_001832237.2"/>
</dbReference>
<dbReference type="InParanoid" id="A8NBU1"/>
<dbReference type="HOGENOM" id="CLU_1057740_0_0_1"/>
<name>A8NBU1_COPC7</name>
<evidence type="ECO:0000256" key="1">
    <source>
        <dbReference type="SAM" id="MobiDB-lite"/>
    </source>
</evidence>
<reference evidence="2 3" key="1">
    <citation type="journal article" date="2010" name="Proc. Natl. Acad. Sci. U.S.A.">
        <title>Insights into evolution of multicellular fungi from the assembled chromosomes of the mushroom Coprinopsis cinerea (Coprinus cinereus).</title>
        <authorList>
            <person name="Stajich J.E."/>
            <person name="Wilke S.K."/>
            <person name="Ahren D."/>
            <person name="Au C.H."/>
            <person name="Birren B.W."/>
            <person name="Borodovsky M."/>
            <person name="Burns C."/>
            <person name="Canback B."/>
            <person name="Casselton L.A."/>
            <person name="Cheng C.K."/>
            <person name="Deng J."/>
            <person name="Dietrich F.S."/>
            <person name="Fargo D.C."/>
            <person name="Farman M.L."/>
            <person name="Gathman A.C."/>
            <person name="Goldberg J."/>
            <person name="Guigo R."/>
            <person name="Hoegger P.J."/>
            <person name="Hooker J.B."/>
            <person name="Huggins A."/>
            <person name="James T.Y."/>
            <person name="Kamada T."/>
            <person name="Kilaru S."/>
            <person name="Kodira C."/>
            <person name="Kues U."/>
            <person name="Kupfer D."/>
            <person name="Kwan H.S."/>
            <person name="Lomsadze A."/>
            <person name="Li W."/>
            <person name="Lilly W.W."/>
            <person name="Ma L.J."/>
            <person name="Mackey A.J."/>
            <person name="Manning G."/>
            <person name="Martin F."/>
            <person name="Muraguchi H."/>
            <person name="Natvig D.O."/>
            <person name="Palmerini H."/>
            <person name="Ramesh M.A."/>
            <person name="Rehmeyer C.J."/>
            <person name="Roe B.A."/>
            <person name="Shenoy N."/>
            <person name="Stanke M."/>
            <person name="Ter-Hovhannisyan V."/>
            <person name="Tunlid A."/>
            <person name="Velagapudi R."/>
            <person name="Vision T.J."/>
            <person name="Zeng Q."/>
            <person name="Zolan M.E."/>
            <person name="Pukkila P.J."/>
        </authorList>
    </citation>
    <scope>NUCLEOTIDE SEQUENCE [LARGE SCALE GENOMIC DNA]</scope>
    <source>
        <strain evidence="3">Okayama-7 / 130 / ATCC MYA-4618 / FGSC 9003</strain>
    </source>
</reference>
<accession>A8NBU1</accession>
<dbReference type="VEuPathDB" id="FungiDB:CC1G_02551"/>
<feature type="region of interest" description="Disordered" evidence="1">
    <location>
        <begin position="94"/>
        <end position="130"/>
    </location>
</feature>
<evidence type="ECO:0000313" key="2">
    <source>
        <dbReference type="EMBL" id="EAU89662.2"/>
    </source>
</evidence>
<dbReference type="Proteomes" id="UP000001861">
    <property type="component" value="Unassembled WGS sequence"/>
</dbReference>
<dbReference type="EMBL" id="AACS02000009">
    <property type="protein sequence ID" value="EAU89662.2"/>
    <property type="molecule type" value="Genomic_DNA"/>
</dbReference>
<protein>
    <submittedName>
        <fullName evidence="2">Uncharacterized protein</fullName>
    </submittedName>
</protein>
<evidence type="ECO:0000313" key="3">
    <source>
        <dbReference type="Proteomes" id="UP000001861"/>
    </source>
</evidence>
<comment type="caution">
    <text evidence="2">The sequence shown here is derived from an EMBL/GenBank/DDBJ whole genome shotgun (WGS) entry which is preliminary data.</text>
</comment>
<gene>
    <name evidence="2" type="ORF">CC1G_02551</name>
</gene>